<dbReference type="GO" id="GO:0006355">
    <property type="term" value="P:regulation of DNA-templated transcription"/>
    <property type="evidence" value="ECO:0007669"/>
    <property type="project" value="InterPro"/>
</dbReference>
<keyword evidence="8 13" id="KW-0949">S-adenosyl-L-methionine</keyword>
<comment type="catalytic activity">
    <reaction evidence="12">
        <text>cytidine(967) in 16S rRNA + S-adenosyl-L-methionine = 5-methylcytidine(967) in 16S rRNA + S-adenosyl-L-homocysteine + H(+)</text>
        <dbReference type="Rhea" id="RHEA:42748"/>
        <dbReference type="Rhea" id="RHEA-COMP:10219"/>
        <dbReference type="Rhea" id="RHEA-COMP:10220"/>
        <dbReference type="ChEBI" id="CHEBI:15378"/>
        <dbReference type="ChEBI" id="CHEBI:57856"/>
        <dbReference type="ChEBI" id="CHEBI:59789"/>
        <dbReference type="ChEBI" id="CHEBI:74483"/>
        <dbReference type="ChEBI" id="CHEBI:82748"/>
        <dbReference type="EC" id="2.1.1.176"/>
    </reaction>
</comment>
<dbReference type="InterPro" id="IPR035926">
    <property type="entry name" value="NusB-like_sf"/>
</dbReference>
<comment type="similarity">
    <text evidence="13">Belongs to the class I-like SAM-binding methyltransferase superfamily. RsmB/NOP family.</text>
</comment>
<evidence type="ECO:0000256" key="5">
    <source>
        <dbReference type="ARBA" id="ARBA00022552"/>
    </source>
</evidence>
<accession>A0A926DM56</accession>
<organism evidence="15 16">
    <name type="scientific">Congzhengia minquanensis</name>
    <dbReference type="NCBI Taxonomy" id="2763657"/>
    <lineage>
        <taxon>Bacteria</taxon>
        <taxon>Bacillati</taxon>
        <taxon>Bacillota</taxon>
        <taxon>Clostridia</taxon>
        <taxon>Eubacteriales</taxon>
        <taxon>Oscillospiraceae</taxon>
        <taxon>Congzhengia</taxon>
    </lineage>
</organism>
<dbReference type="Pfam" id="PF01189">
    <property type="entry name" value="Methyltr_RsmB-F"/>
    <property type="match status" value="1"/>
</dbReference>
<evidence type="ECO:0000256" key="1">
    <source>
        <dbReference type="ARBA" id="ARBA00002724"/>
    </source>
</evidence>
<evidence type="ECO:0000256" key="4">
    <source>
        <dbReference type="ARBA" id="ARBA00022490"/>
    </source>
</evidence>
<dbReference type="GO" id="GO:0008649">
    <property type="term" value="F:rRNA methyltransferase activity"/>
    <property type="evidence" value="ECO:0007669"/>
    <property type="project" value="InterPro"/>
</dbReference>
<evidence type="ECO:0000256" key="8">
    <source>
        <dbReference type="ARBA" id="ARBA00022691"/>
    </source>
</evidence>
<keyword evidence="4" id="KW-0963">Cytoplasm</keyword>
<dbReference type="GO" id="GO:0005737">
    <property type="term" value="C:cytoplasm"/>
    <property type="evidence" value="ECO:0007669"/>
    <property type="project" value="UniProtKB-SubCell"/>
</dbReference>
<dbReference type="Proteomes" id="UP000611762">
    <property type="component" value="Unassembled WGS sequence"/>
</dbReference>
<feature type="domain" description="SAM-dependent MTase RsmB/NOP-type" evidence="14">
    <location>
        <begin position="169"/>
        <end position="443"/>
    </location>
</feature>
<dbReference type="RefSeq" id="WP_249313545.1">
    <property type="nucleotide sequence ID" value="NZ_JACRSU010000004.1"/>
</dbReference>
<feature type="binding site" evidence="13">
    <location>
        <begin position="257"/>
        <end position="263"/>
    </location>
    <ligand>
        <name>S-adenosyl-L-methionine</name>
        <dbReference type="ChEBI" id="CHEBI:59789"/>
    </ligand>
</feature>
<dbReference type="InterPro" id="IPR023267">
    <property type="entry name" value="RCMT"/>
</dbReference>
<dbReference type="FunFam" id="3.40.50.150:FF:000022">
    <property type="entry name" value="Ribosomal RNA small subunit methyltransferase B"/>
    <property type="match status" value="1"/>
</dbReference>
<keyword evidence="6 13" id="KW-0489">Methyltransferase</keyword>
<evidence type="ECO:0000256" key="9">
    <source>
        <dbReference type="ARBA" id="ARBA00022884"/>
    </source>
</evidence>
<evidence type="ECO:0000256" key="13">
    <source>
        <dbReference type="PROSITE-ProRule" id="PRU01023"/>
    </source>
</evidence>
<dbReference type="CDD" id="cd02440">
    <property type="entry name" value="AdoMet_MTases"/>
    <property type="match status" value="1"/>
</dbReference>
<feature type="binding site" evidence="13">
    <location>
        <position position="326"/>
    </location>
    <ligand>
        <name>S-adenosyl-L-methionine</name>
        <dbReference type="ChEBI" id="CHEBI:59789"/>
    </ligand>
</feature>
<gene>
    <name evidence="15" type="primary">rsmB</name>
    <name evidence="15" type="ORF">H8698_11095</name>
</gene>
<dbReference type="Pfam" id="PF01029">
    <property type="entry name" value="NusB"/>
    <property type="match status" value="1"/>
</dbReference>
<dbReference type="Gene3D" id="1.10.940.10">
    <property type="entry name" value="NusB-like"/>
    <property type="match status" value="1"/>
</dbReference>
<keyword evidence="9 13" id="KW-0694">RNA-binding</keyword>
<dbReference type="Pfam" id="PF22458">
    <property type="entry name" value="RsmF-B_ferredox"/>
    <property type="match status" value="1"/>
</dbReference>
<evidence type="ECO:0000256" key="12">
    <source>
        <dbReference type="ARBA" id="ARBA00047283"/>
    </source>
</evidence>
<dbReference type="InterPro" id="IPR049560">
    <property type="entry name" value="MeTrfase_RsmB-F_NOP2_cat"/>
</dbReference>
<reference evidence="15" key="1">
    <citation type="submission" date="2020-08" db="EMBL/GenBank/DDBJ databases">
        <title>Genome public.</title>
        <authorList>
            <person name="Liu C."/>
            <person name="Sun Q."/>
        </authorList>
    </citation>
    <scope>NUCLEOTIDE SEQUENCE</scope>
    <source>
        <strain evidence="15">H8</strain>
    </source>
</reference>
<comment type="subcellular location">
    <subcellularLocation>
        <location evidence="2">Cytoplasm</location>
    </subcellularLocation>
</comment>
<dbReference type="InterPro" id="IPR001678">
    <property type="entry name" value="MeTrfase_RsmB-F_NOP2_dom"/>
</dbReference>
<protein>
    <recommendedName>
        <fullName evidence="3">16S rRNA (cytosine(967)-C(5))-methyltransferase</fullName>
        <ecNumber evidence="3">2.1.1.176</ecNumber>
    </recommendedName>
    <alternativeName>
        <fullName evidence="10">16S rRNA m5C967 methyltransferase</fullName>
    </alternativeName>
    <alternativeName>
        <fullName evidence="11">rRNA (cytosine-C(5)-)-methyltransferase RsmB</fullName>
    </alternativeName>
</protein>
<comment type="caution">
    <text evidence="15">The sequence shown here is derived from an EMBL/GenBank/DDBJ whole genome shotgun (WGS) entry which is preliminary data.</text>
</comment>
<comment type="function">
    <text evidence="1">Specifically methylates the cytosine at position 967 (m5C967) of 16S rRNA.</text>
</comment>
<dbReference type="InterPro" id="IPR029063">
    <property type="entry name" value="SAM-dependent_MTases_sf"/>
</dbReference>
<name>A0A926DM56_9FIRM</name>
<dbReference type="PROSITE" id="PS51686">
    <property type="entry name" value="SAM_MT_RSMB_NOP"/>
    <property type="match status" value="1"/>
</dbReference>
<dbReference type="EMBL" id="JACRSU010000004">
    <property type="protein sequence ID" value="MBC8541523.1"/>
    <property type="molecule type" value="Genomic_DNA"/>
</dbReference>
<evidence type="ECO:0000259" key="14">
    <source>
        <dbReference type="PROSITE" id="PS51686"/>
    </source>
</evidence>
<sequence length="444" mass="49355">MTARQVALEILTKTETNHGYLNLVYMEVLKANSFSPLDAAFIKELVFGVYRNKLYLDYIIRANSSLRLKKIEPTVLNILRLGVYQILFMDKIPDHAAVSEAVSLSKKRSRGRTAGFVNAVLRSVLRSGGADLSPLKKDAVKYFSVKFSYPEELTSFFVNTFGKSRAEALLAAGNETPPLCVRVNILKTTRQELAEKLHRAGIETKETPFTDCGLYLFGASEQARREFSALFTVQDQSSQLAALSLSPEPGDTVLDLCAAPGGKTTHLAELMENCGQIYASDLYEKRLHAVNEAAKRLGITIIKTKQADAAEPNPALRQIADKVLLDVPCSGLGIIRRKPDIKYKEHITDFDEILSVQQQILNTAKEYVKPGGILVYSTCTINPSENLGRVHAFLKENPNFEMDAMKNPHITGEMAQRAKAGFIELFPDTDNSDGFFVCRLKKLR</sequence>
<keyword evidence="16" id="KW-1185">Reference proteome</keyword>
<dbReference type="PANTHER" id="PTHR22807">
    <property type="entry name" value="NOP2 YEAST -RELATED NOL1/NOP2/FMU SUN DOMAIN-CONTAINING"/>
    <property type="match status" value="1"/>
</dbReference>
<dbReference type="Gene3D" id="3.40.50.150">
    <property type="entry name" value="Vaccinia Virus protein VP39"/>
    <property type="match status" value="1"/>
</dbReference>
<dbReference type="NCBIfam" id="NF011494">
    <property type="entry name" value="PRK14902.1"/>
    <property type="match status" value="1"/>
</dbReference>
<feature type="binding site" evidence="13">
    <location>
        <position position="281"/>
    </location>
    <ligand>
        <name>S-adenosyl-L-methionine</name>
        <dbReference type="ChEBI" id="CHEBI:59789"/>
    </ligand>
</feature>
<dbReference type="AlphaFoldDB" id="A0A926DM56"/>
<dbReference type="EC" id="2.1.1.176" evidence="3"/>
<feature type="binding site" evidence="13">
    <location>
        <position position="308"/>
    </location>
    <ligand>
        <name>S-adenosyl-L-methionine</name>
        <dbReference type="ChEBI" id="CHEBI:59789"/>
    </ligand>
</feature>
<dbReference type="InterPro" id="IPR054728">
    <property type="entry name" value="RsmB-like_ferredoxin"/>
</dbReference>
<evidence type="ECO:0000256" key="10">
    <source>
        <dbReference type="ARBA" id="ARBA00030399"/>
    </source>
</evidence>
<dbReference type="SUPFAM" id="SSF48013">
    <property type="entry name" value="NusB-like"/>
    <property type="match status" value="1"/>
</dbReference>
<keyword evidence="7 13" id="KW-0808">Transferase</keyword>
<evidence type="ECO:0000313" key="16">
    <source>
        <dbReference type="Proteomes" id="UP000611762"/>
    </source>
</evidence>
<keyword evidence="5" id="KW-0698">rRNA processing</keyword>
<dbReference type="InterPro" id="IPR004573">
    <property type="entry name" value="rRNA_ssu_MeTfrase_B"/>
</dbReference>
<dbReference type="GO" id="GO:0003723">
    <property type="term" value="F:RNA binding"/>
    <property type="evidence" value="ECO:0007669"/>
    <property type="project" value="UniProtKB-UniRule"/>
</dbReference>
<dbReference type="SUPFAM" id="SSF53335">
    <property type="entry name" value="S-adenosyl-L-methionine-dependent methyltransferases"/>
    <property type="match status" value="1"/>
</dbReference>
<evidence type="ECO:0000256" key="11">
    <source>
        <dbReference type="ARBA" id="ARBA00031088"/>
    </source>
</evidence>
<dbReference type="PANTHER" id="PTHR22807:SF53">
    <property type="entry name" value="RIBOSOMAL RNA SMALL SUBUNIT METHYLTRANSFERASE B-RELATED"/>
    <property type="match status" value="1"/>
</dbReference>
<dbReference type="Gene3D" id="3.30.70.1170">
    <property type="entry name" value="Sun protein, domain 3"/>
    <property type="match status" value="1"/>
</dbReference>
<evidence type="ECO:0000313" key="15">
    <source>
        <dbReference type="EMBL" id="MBC8541523.1"/>
    </source>
</evidence>
<evidence type="ECO:0000256" key="3">
    <source>
        <dbReference type="ARBA" id="ARBA00012140"/>
    </source>
</evidence>
<evidence type="ECO:0000256" key="6">
    <source>
        <dbReference type="ARBA" id="ARBA00022603"/>
    </source>
</evidence>
<dbReference type="InterPro" id="IPR006027">
    <property type="entry name" value="NusB_RsmB_TIM44"/>
</dbReference>
<evidence type="ECO:0000256" key="7">
    <source>
        <dbReference type="ARBA" id="ARBA00022679"/>
    </source>
</evidence>
<proteinExistence type="inferred from homology"/>
<dbReference type="NCBIfam" id="TIGR00563">
    <property type="entry name" value="rsmB"/>
    <property type="match status" value="1"/>
</dbReference>
<feature type="active site" description="Nucleophile" evidence="13">
    <location>
        <position position="379"/>
    </location>
</feature>
<dbReference type="PRINTS" id="PR02008">
    <property type="entry name" value="RCMTFAMILY"/>
</dbReference>
<evidence type="ECO:0000256" key="2">
    <source>
        <dbReference type="ARBA" id="ARBA00004496"/>
    </source>
</evidence>